<keyword evidence="2" id="KW-1185">Reference proteome</keyword>
<evidence type="ECO:0000313" key="1">
    <source>
        <dbReference type="EMBL" id="MFD1605340.1"/>
    </source>
</evidence>
<dbReference type="InterPro" id="IPR008928">
    <property type="entry name" value="6-hairpin_glycosidase_sf"/>
</dbReference>
<proteinExistence type="predicted"/>
<accession>A0ABW4HJJ2</accession>
<dbReference type="SUPFAM" id="SSF48208">
    <property type="entry name" value="Six-hairpin glycosidases"/>
    <property type="match status" value="1"/>
</dbReference>
<dbReference type="Proteomes" id="UP001597138">
    <property type="component" value="Unassembled WGS sequence"/>
</dbReference>
<reference evidence="2" key="1">
    <citation type="journal article" date="2019" name="Int. J. Syst. Evol. Microbiol.">
        <title>The Global Catalogue of Microorganisms (GCM) 10K type strain sequencing project: providing services to taxonomists for standard genome sequencing and annotation.</title>
        <authorList>
            <consortium name="The Broad Institute Genomics Platform"/>
            <consortium name="The Broad Institute Genome Sequencing Center for Infectious Disease"/>
            <person name="Wu L."/>
            <person name="Ma J."/>
        </authorList>
    </citation>
    <scope>NUCLEOTIDE SEQUENCE [LARGE SCALE GENOMIC DNA]</scope>
    <source>
        <strain evidence="2">CCUG 70865</strain>
    </source>
</reference>
<protein>
    <submittedName>
        <fullName evidence="1">Uncharacterized protein</fullName>
    </submittedName>
</protein>
<sequence>MHTISPWAATVHADLENSAVIWEKEFQNYTFQVFNTGDSIWIVVTWPDKGKMAFRPAFGMNSCFEITNLFDDGQLLVINLQTRLGQYEVQISFPDDNAPLLHYTASFKTNQPLMIPFWPRDIIPLTQNGSVENTNGKIYMNQIGSRSGILFGSMTKPKTGSFFYFQNLGSMSDYCEATETSLAETVGGAWPEIGFKLPVLENKPLPSDRAYIISDAYVLFSADAVENEIQQTTQFLDNLAAVYRFLPHPEVQYHKWPEITENCLQDIFTNKGCWTQTKGIPYLNAYLCDYDTPAEIMVQLAILIPLNELKNWTCAETDPVYNDLLSGLDAFYDPKLKTLNRWLPQLKDDLDKSEEQKKEMVMDSWYLHHPLMNLARLALAGEKKAEELVLQSIEYAIKVAHHFNYQWPVFYKMDTLEVIKEETAPGKGGEKDVPGSYAHLMLLMYRLTNEKRYFNEAEKSVKKLIGKGFDIFYQANITAFSAGALLELYKITNKQEYLDLSYACLAGLFKNMQIWDCQYGYGKNYRNYFSIFPLNEAPYTAAYEEMEVYAALSEYLIQAESVEILPSLKILIPEFLKYAVSRLPYYYPTMLPEEMLSEDVKTGEIVKDLWIPLEDLYTGWEKSGQVGQEVYGAGLGFGVMTRQYHKVKDEDFLLFADYPLVNYKKSKNTVQFTVLGSAEFDCNFKILFNENSSKIKIDVLHNKKRIMPTAKSKILLEYKITGDSIVQIAW</sequence>
<comment type="caution">
    <text evidence="1">The sequence shown here is derived from an EMBL/GenBank/DDBJ whole genome shotgun (WGS) entry which is preliminary data.</text>
</comment>
<gene>
    <name evidence="1" type="ORF">ACFSC2_21570</name>
</gene>
<dbReference type="RefSeq" id="WP_379813161.1">
    <property type="nucleotide sequence ID" value="NZ_JBHUDZ010000018.1"/>
</dbReference>
<organism evidence="1 2">
    <name type="scientific">Flavobacterium artemisiae</name>
    <dbReference type="NCBI Taxonomy" id="2126556"/>
    <lineage>
        <taxon>Bacteria</taxon>
        <taxon>Pseudomonadati</taxon>
        <taxon>Bacteroidota</taxon>
        <taxon>Flavobacteriia</taxon>
        <taxon>Flavobacteriales</taxon>
        <taxon>Flavobacteriaceae</taxon>
        <taxon>Flavobacterium</taxon>
    </lineage>
</organism>
<dbReference type="EMBL" id="JBHUDZ010000018">
    <property type="protein sequence ID" value="MFD1605340.1"/>
    <property type="molecule type" value="Genomic_DNA"/>
</dbReference>
<evidence type="ECO:0000313" key="2">
    <source>
        <dbReference type="Proteomes" id="UP001597138"/>
    </source>
</evidence>
<name>A0ABW4HJJ2_9FLAO</name>